<sequence>MSKYEEFIDKMQENNLSKGAVIDVLNIYVNGGSFLKHLEDFISKDGERHDYHGVIYSDEYEQDDEGYFGENKVLFYSGDEDDACDIVNYDELYEYLKVSCEFYSFKHPEQTNKVHHYLSKIKEKYNIKN</sequence>
<dbReference type="EMBL" id="CP035232">
    <property type="protein sequence ID" value="QAT65623.1"/>
    <property type="molecule type" value="Genomic_DNA"/>
</dbReference>
<proteinExistence type="predicted"/>
<evidence type="ECO:0000313" key="3">
    <source>
        <dbReference type="Proteomes" id="UP000288675"/>
    </source>
</evidence>
<organism evidence="2 3">
    <name type="scientific">Bacillus glycinifermentans</name>
    <dbReference type="NCBI Taxonomy" id="1664069"/>
    <lineage>
        <taxon>Bacteria</taxon>
        <taxon>Bacillati</taxon>
        <taxon>Bacillota</taxon>
        <taxon>Bacilli</taxon>
        <taxon>Bacillales</taxon>
        <taxon>Bacillaceae</taxon>
        <taxon>Bacillus</taxon>
    </lineage>
</organism>
<dbReference type="GeneID" id="82853471"/>
<dbReference type="KEGG" id="bgy:BGLY_2450"/>
<reference evidence="2 3" key="1">
    <citation type="submission" date="2019-01" db="EMBL/GenBank/DDBJ databases">
        <title>Genome sequence of Bacillus glycinifermentans SRCM103574.</title>
        <authorList>
            <person name="Kong H.-J."/>
            <person name="Jeong S.-Y."/>
            <person name="Jeong D.-Y."/>
        </authorList>
    </citation>
    <scope>NUCLEOTIDE SEQUENCE [LARGE SCALE GENOMIC DNA]</scope>
    <source>
        <strain evidence="2 3">SRCM103574</strain>
    </source>
</reference>
<dbReference type="Pfam" id="PF18624">
    <property type="entry name" value="CdiI_4"/>
    <property type="match status" value="1"/>
</dbReference>
<dbReference type="CDD" id="cd20688">
    <property type="entry name" value="CdiI_Ecoli_Nm-like"/>
    <property type="match status" value="1"/>
</dbReference>
<evidence type="ECO:0000259" key="1">
    <source>
        <dbReference type="Pfam" id="PF18624"/>
    </source>
</evidence>
<dbReference type="InterPro" id="IPR041256">
    <property type="entry name" value="CdiI_4"/>
</dbReference>
<dbReference type="Proteomes" id="UP000288675">
    <property type="component" value="Chromosome"/>
</dbReference>
<feature type="domain" description="CDI immunity protein" evidence="1">
    <location>
        <begin position="18"/>
        <end position="118"/>
    </location>
</feature>
<gene>
    <name evidence="2" type="ORF">EQZ20_12405</name>
</gene>
<protein>
    <recommendedName>
        <fullName evidence="1">CDI immunity protein domain-containing protein</fullName>
    </recommendedName>
</protein>
<name>A0AAJ4D2L6_9BACI</name>
<evidence type="ECO:0000313" key="2">
    <source>
        <dbReference type="EMBL" id="QAT65623.1"/>
    </source>
</evidence>
<dbReference type="AlphaFoldDB" id="A0AAJ4D2L6"/>
<dbReference type="RefSeq" id="WP_046132873.1">
    <property type="nucleotide sequence ID" value="NZ_CP035232.1"/>
</dbReference>
<accession>A0AAJ4D2L6</accession>